<keyword evidence="3" id="KW-0418">Kinase</keyword>
<protein>
    <submittedName>
        <fullName evidence="3">Signal transduction histidine kinase</fullName>
    </submittedName>
</protein>
<sequence>MLHAGYRERRRLERDLHDGAQQRLVSLGVALRVAQRHLDDGTVDGPLDQSVAESECRRA</sequence>
<dbReference type="EMBL" id="JACHJS010000001">
    <property type="protein sequence ID" value="MBB4966742.1"/>
    <property type="molecule type" value="Genomic_DNA"/>
</dbReference>
<dbReference type="GO" id="GO:0000155">
    <property type="term" value="F:phosphorelay sensor kinase activity"/>
    <property type="evidence" value="ECO:0007669"/>
    <property type="project" value="InterPro"/>
</dbReference>
<evidence type="ECO:0000313" key="4">
    <source>
        <dbReference type="Proteomes" id="UP000542674"/>
    </source>
</evidence>
<feature type="region of interest" description="Disordered" evidence="1">
    <location>
        <begin position="40"/>
        <end position="59"/>
    </location>
</feature>
<keyword evidence="4" id="KW-1185">Reference proteome</keyword>
<dbReference type="GO" id="GO:0046983">
    <property type="term" value="F:protein dimerization activity"/>
    <property type="evidence" value="ECO:0007669"/>
    <property type="project" value="InterPro"/>
</dbReference>
<dbReference type="AlphaFoldDB" id="A0A7W7T559"/>
<dbReference type="GO" id="GO:0016020">
    <property type="term" value="C:membrane"/>
    <property type="evidence" value="ECO:0007669"/>
    <property type="project" value="InterPro"/>
</dbReference>
<name>A0A7W7T559_9PSEU</name>
<evidence type="ECO:0000313" key="3">
    <source>
        <dbReference type="EMBL" id="MBB4966742.1"/>
    </source>
</evidence>
<proteinExistence type="predicted"/>
<comment type="caution">
    <text evidence="3">The sequence shown here is derived from an EMBL/GenBank/DDBJ whole genome shotgun (WGS) entry which is preliminary data.</text>
</comment>
<dbReference type="Proteomes" id="UP000542674">
    <property type="component" value="Unassembled WGS sequence"/>
</dbReference>
<dbReference type="RefSeq" id="WP_246445276.1">
    <property type="nucleotide sequence ID" value="NZ_BAABAI010000022.1"/>
</dbReference>
<feature type="domain" description="Signal transduction histidine kinase subgroup 3 dimerisation and phosphoacceptor" evidence="2">
    <location>
        <begin position="8"/>
        <end position="42"/>
    </location>
</feature>
<accession>A0A7W7T559</accession>
<gene>
    <name evidence="3" type="ORF">F4559_004101</name>
</gene>
<evidence type="ECO:0000259" key="2">
    <source>
        <dbReference type="Pfam" id="PF07730"/>
    </source>
</evidence>
<keyword evidence="3" id="KW-0808">Transferase</keyword>
<dbReference type="Gene3D" id="1.20.5.1930">
    <property type="match status" value="1"/>
</dbReference>
<organism evidence="3 4">
    <name type="scientific">Saccharothrix violaceirubra</name>
    <dbReference type="NCBI Taxonomy" id="413306"/>
    <lineage>
        <taxon>Bacteria</taxon>
        <taxon>Bacillati</taxon>
        <taxon>Actinomycetota</taxon>
        <taxon>Actinomycetes</taxon>
        <taxon>Pseudonocardiales</taxon>
        <taxon>Pseudonocardiaceae</taxon>
        <taxon>Saccharothrix</taxon>
    </lineage>
</organism>
<evidence type="ECO:0000256" key="1">
    <source>
        <dbReference type="SAM" id="MobiDB-lite"/>
    </source>
</evidence>
<dbReference type="Pfam" id="PF07730">
    <property type="entry name" value="HisKA_3"/>
    <property type="match status" value="1"/>
</dbReference>
<dbReference type="InterPro" id="IPR011712">
    <property type="entry name" value="Sig_transdc_His_kin_sub3_dim/P"/>
</dbReference>
<reference evidence="3 4" key="1">
    <citation type="submission" date="2020-08" db="EMBL/GenBank/DDBJ databases">
        <title>Sequencing the genomes of 1000 actinobacteria strains.</title>
        <authorList>
            <person name="Klenk H.-P."/>
        </authorList>
    </citation>
    <scope>NUCLEOTIDE SEQUENCE [LARGE SCALE GENOMIC DNA]</scope>
    <source>
        <strain evidence="3 4">DSM 45084</strain>
    </source>
</reference>